<dbReference type="EMBL" id="JAMQBK010000009">
    <property type="protein sequence ID" value="MCM2369551.1"/>
    <property type="molecule type" value="Genomic_DNA"/>
</dbReference>
<dbReference type="Proteomes" id="UP001202961">
    <property type="component" value="Unassembled WGS sequence"/>
</dbReference>
<reference evidence="1 2" key="1">
    <citation type="journal article" date="2022" name="Syst. Appl. Microbiol.">
        <title>Rhodopirellula aestuarii sp. nov., a novel member of the genus Rhodopirellula isolated from brackish sediments collected in the Tagus River estuary, Portugal.</title>
        <authorList>
            <person name="Vitorino I.R."/>
            <person name="Klimek D."/>
            <person name="Calusinska M."/>
            <person name="Lobo-da-Cunha A."/>
            <person name="Vasconcelos V."/>
            <person name="Lage O.M."/>
        </authorList>
    </citation>
    <scope>NUCLEOTIDE SEQUENCE [LARGE SCALE GENOMIC DNA]</scope>
    <source>
        <strain evidence="1 2">ICT_H3.1</strain>
    </source>
</reference>
<name>A0ABT0TYJ2_9BACT</name>
<gene>
    <name evidence="1" type="ORF">NB063_02830</name>
</gene>
<evidence type="ECO:0000313" key="2">
    <source>
        <dbReference type="Proteomes" id="UP001202961"/>
    </source>
</evidence>
<evidence type="ECO:0008006" key="3">
    <source>
        <dbReference type="Google" id="ProtNLM"/>
    </source>
</evidence>
<evidence type="ECO:0000313" key="1">
    <source>
        <dbReference type="EMBL" id="MCM2369551.1"/>
    </source>
</evidence>
<organism evidence="1 2">
    <name type="scientific">Aporhodopirellula aestuarii</name>
    <dbReference type="NCBI Taxonomy" id="2950107"/>
    <lineage>
        <taxon>Bacteria</taxon>
        <taxon>Pseudomonadati</taxon>
        <taxon>Planctomycetota</taxon>
        <taxon>Planctomycetia</taxon>
        <taxon>Pirellulales</taxon>
        <taxon>Pirellulaceae</taxon>
        <taxon>Aporhodopirellula</taxon>
    </lineage>
</organism>
<proteinExistence type="predicted"/>
<dbReference type="RefSeq" id="WP_250927224.1">
    <property type="nucleotide sequence ID" value="NZ_JAMQBK010000009.1"/>
</dbReference>
<accession>A0ABT0TYJ2</accession>
<comment type="caution">
    <text evidence="1">The sequence shown here is derived from an EMBL/GenBank/DDBJ whole genome shotgun (WGS) entry which is preliminary data.</text>
</comment>
<protein>
    <recommendedName>
        <fullName evidence="3">Secreted protein</fullName>
    </recommendedName>
</protein>
<sequence length="220" mass="25244">MNRHPIITAITFGFLCTTAISVSHLRADDGLFDRGVSTETGDVLEGQADLATGLGRGALLRSLSAVQLQRALQLRLENREESLEQYYDLRSRRGDNIEQDAKANVETYKRVMERSRHDRLTQSQINHQTGELYWPRPLDHEALKPFRKPIEESLAKRSSPGETYDRFDYLKVAKMLGLITEAVESIESELEPREVVALKQYLEQIDYDARFDANDERVDF</sequence>
<keyword evidence="2" id="KW-1185">Reference proteome</keyword>